<dbReference type="GO" id="GO:0016787">
    <property type="term" value="F:hydrolase activity"/>
    <property type="evidence" value="ECO:0007669"/>
    <property type="project" value="UniProtKB-KW"/>
</dbReference>
<evidence type="ECO:0000256" key="9">
    <source>
        <dbReference type="HAMAP-Rule" id="MF_01471"/>
    </source>
</evidence>
<sequence length="101" mass="11875">MRILVLFDLPTETSLDLREYRRFRKILLEMGFIMLQESVYTKIALTTTISEQITNRLRHEKPANGLVQILRVTEKQFENMETLVGEYSNNVIDTDEKVVIL</sequence>
<protein>
    <recommendedName>
        <fullName evidence="9">CRISPR-associated endoribonuclease Cas2</fullName>
        <ecNumber evidence="9">3.1.-.-</ecNumber>
    </recommendedName>
</protein>
<feature type="binding site" evidence="9">
    <location>
        <position position="8"/>
    </location>
    <ligand>
        <name>Mg(2+)</name>
        <dbReference type="ChEBI" id="CHEBI:18420"/>
        <note>catalytic</note>
    </ligand>
</feature>
<dbReference type="GO" id="GO:0043571">
    <property type="term" value="P:maintenance of CRISPR repeat elements"/>
    <property type="evidence" value="ECO:0007669"/>
    <property type="project" value="UniProtKB-UniRule"/>
</dbReference>
<keyword evidence="6 9" id="KW-0378">Hydrolase</keyword>
<dbReference type="Gene3D" id="3.30.70.240">
    <property type="match status" value="1"/>
</dbReference>
<evidence type="ECO:0000256" key="6">
    <source>
        <dbReference type="ARBA" id="ARBA00022801"/>
    </source>
</evidence>
<comment type="subunit">
    <text evidence="9">Homodimer, forms a heterotetramer with a Cas1 homodimer.</text>
</comment>
<name>A0A841R346_9FIRM</name>
<dbReference type="HAMAP" id="MF_01471">
    <property type="entry name" value="Cas2"/>
    <property type="match status" value="1"/>
</dbReference>
<reference evidence="10 11" key="1">
    <citation type="submission" date="2020-08" db="EMBL/GenBank/DDBJ databases">
        <title>Genomic Encyclopedia of Type Strains, Phase IV (KMG-IV): sequencing the most valuable type-strain genomes for metagenomic binning, comparative biology and taxonomic classification.</title>
        <authorList>
            <person name="Goeker M."/>
        </authorList>
    </citation>
    <scope>NUCLEOTIDE SEQUENCE [LARGE SCALE GENOMIC DNA]</scope>
    <source>
        <strain evidence="10 11">DSM 21255</strain>
    </source>
</reference>
<dbReference type="NCBIfam" id="TIGR01573">
    <property type="entry name" value="cas2"/>
    <property type="match status" value="1"/>
</dbReference>
<dbReference type="GeneID" id="93485330"/>
<dbReference type="RefSeq" id="WP_159822133.1">
    <property type="nucleotide sequence ID" value="NZ_JACHHI010000001.1"/>
</dbReference>
<dbReference type="Pfam" id="PF09827">
    <property type="entry name" value="CRISPR_Cas2"/>
    <property type="match status" value="1"/>
</dbReference>
<evidence type="ECO:0000313" key="10">
    <source>
        <dbReference type="EMBL" id="MBB6477022.1"/>
    </source>
</evidence>
<gene>
    <name evidence="9" type="primary">cas2</name>
    <name evidence="10" type="ORF">HNR45_000044</name>
</gene>
<dbReference type="GO" id="GO:0051607">
    <property type="term" value="P:defense response to virus"/>
    <property type="evidence" value="ECO:0007669"/>
    <property type="project" value="UniProtKB-UniRule"/>
</dbReference>
<evidence type="ECO:0000313" key="11">
    <source>
        <dbReference type="Proteomes" id="UP000591941"/>
    </source>
</evidence>
<evidence type="ECO:0000256" key="3">
    <source>
        <dbReference type="ARBA" id="ARBA00022722"/>
    </source>
</evidence>
<dbReference type="SUPFAM" id="SSF143430">
    <property type="entry name" value="TTP0101/SSO1404-like"/>
    <property type="match status" value="1"/>
</dbReference>
<keyword evidence="5 9" id="KW-0255">Endonuclease</keyword>
<proteinExistence type="inferred from homology"/>
<evidence type="ECO:0000256" key="2">
    <source>
        <dbReference type="ARBA" id="ARBA00009959"/>
    </source>
</evidence>
<dbReference type="GO" id="GO:0004521">
    <property type="term" value="F:RNA endonuclease activity"/>
    <property type="evidence" value="ECO:0007669"/>
    <property type="project" value="InterPro"/>
</dbReference>
<evidence type="ECO:0000256" key="5">
    <source>
        <dbReference type="ARBA" id="ARBA00022759"/>
    </source>
</evidence>
<comment type="similarity">
    <text evidence="2 9">Belongs to the CRISPR-associated endoribonuclease Cas2 protein family.</text>
</comment>
<evidence type="ECO:0000256" key="1">
    <source>
        <dbReference type="ARBA" id="ARBA00001946"/>
    </source>
</evidence>
<dbReference type="AlphaFoldDB" id="A0A841R346"/>
<keyword evidence="8 9" id="KW-0051">Antiviral defense</keyword>
<accession>A0A841R346</accession>
<dbReference type="Proteomes" id="UP000591941">
    <property type="component" value="Unassembled WGS sequence"/>
</dbReference>
<dbReference type="OrthoDB" id="9791737at2"/>
<keyword evidence="3 9" id="KW-0540">Nuclease</keyword>
<keyword evidence="7 9" id="KW-0460">Magnesium</keyword>
<evidence type="ECO:0000256" key="7">
    <source>
        <dbReference type="ARBA" id="ARBA00022842"/>
    </source>
</evidence>
<comment type="caution">
    <text evidence="10">The sequence shown here is derived from an EMBL/GenBank/DDBJ whole genome shotgun (WGS) entry which is preliminary data.</text>
</comment>
<comment type="function">
    <text evidence="9">CRISPR (clustered regularly interspaced short palindromic repeat), is an adaptive immune system that provides protection against mobile genetic elements (viruses, transposable elements and conjugative plasmids). CRISPR clusters contain sequences complementary to antecedent mobile elements and target invading nucleic acids. CRISPR clusters are transcribed and processed into CRISPR RNA (crRNA). Functions as a ssRNA-specific endoribonuclease. Involved in the integration of spacer DNA into the CRISPR cassette.</text>
</comment>
<comment type="cofactor">
    <cofactor evidence="1 9">
        <name>Mg(2+)</name>
        <dbReference type="ChEBI" id="CHEBI:18420"/>
    </cofactor>
</comment>
<dbReference type="EMBL" id="JACHHI010000001">
    <property type="protein sequence ID" value="MBB6477022.1"/>
    <property type="molecule type" value="Genomic_DNA"/>
</dbReference>
<dbReference type="InterPro" id="IPR019199">
    <property type="entry name" value="Virulence_VapD/CRISPR_Cas2"/>
</dbReference>
<evidence type="ECO:0000256" key="4">
    <source>
        <dbReference type="ARBA" id="ARBA00022723"/>
    </source>
</evidence>
<dbReference type="InterPro" id="IPR021127">
    <property type="entry name" value="CRISPR_associated_Cas2"/>
</dbReference>
<dbReference type="EC" id="3.1.-.-" evidence="9"/>
<keyword evidence="4 9" id="KW-0479">Metal-binding</keyword>
<keyword evidence="11" id="KW-1185">Reference proteome</keyword>
<dbReference type="GO" id="GO:0046872">
    <property type="term" value="F:metal ion binding"/>
    <property type="evidence" value="ECO:0007669"/>
    <property type="project" value="UniProtKB-UniRule"/>
</dbReference>
<evidence type="ECO:0000256" key="8">
    <source>
        <dbReference type="ARBA" id="ARBA00023118"/>
    </source>
</evidence>
<organism evidence="10 11">
    <name type="scientific">Negativicoccus succinicivorans</name>
    <dbReference type="NCBI Taxonomy" id="620903"/>
    <lineage>
        <taxon>Bacteria</taxon>
        <taxon>Bacillati</taxon>
        <taxon>Bacillota</taxon>
        <taxon>Negativicutes</taxon>
        <taxon>Veillonellales</taxon>
        <taxon>Veillonellaceae</taxon>
        <taxon>Negativicoccus</taxon>
    </lineage>
</organism>